<dbReference type="InterPro" id="IPR011009">
    <property type="entry name" value="Kinase-like_dom_sf"/>
</dbReference>
<dbReference type="Proteomes" id="UP001215712">
    <property type="component" value="Unassembled WGS sequence"/>
</dbReference>
<dbReference type="AlphaFoldDB" id="A0AAD6HPH1"/>
<evidence type="ECO:0000313" key="3">
    <source>
        <dbReference type="EMBL" id="KAJ5728209.1"/>
    </source>
</evidence>
<dbReference type="GO" id="GO:0102193">
    <property type="term" value="F:protein-ribulosamine 3-kinase activity"/>
    <property type="evidence" value="ECO:0007669"/>
    <property type="project" value="UniProtKB-EC"/>
</dbReference>
<proteinExistence type="predicted"/>
<dbReference type="Gene3D" id="3.90.1200.10">
    <property type="match status" value="1"/>
</dbReference>
<gene>
    <name evidence="3" type="ORF">N7493_004539</name>
</gene>
<accession>A0AAD6HPH1</accession>
<evidence type="ECO:0000256" key="2">
    <source>
        <dbReference type="ARBA" id="ARBA00048655"/>
    </source>
</evidence>
<sequence length="167" mass="18692">MSGSMPDPHDFGALLSTLHEKSISPTGKFGLHVKTYAGNLPQFVGWEDSWETFFTTSMRQALGLEIAIKGPSEELVDLSCVLFDKVIPRLLRPLECNSRVVKPSLVHGDLWYGNSGVETDNNRPRVFDACSFFPHNEYELGQWRPACNGFGDEVIDVVTNLVERYGQ</sequence>
<organism evidence="3 4">
    <name type="scientific">Penicillium malachiteum</name>
    <dbReference type="NCBI Taxonomy" id="1324776"/>
    <lineage>
        <taxon>Eukaryota</taxon>
        <taxon>Fungi</taxon>
        <taxon>Dikarya</taxon>
        <taxon>Ascomycota</taxon>
        <taxon>Pezizomycotina</taxon>
        <taxon>Eurotiomycetes</taxon>
        <taxon>Eurotiomycetidae</taxon>
        <taxon>Eurotiales</taxon>
        <taxon>Aspergillaceae</taxon>
        <taxon>Penicillium</taxon>
    </lineage>
</organism>
<dbReference type="InterPro" id="IPR016477">
    <property type="entry name" value="Fructo-/Ketosamine-3-kinase"/>
</dbReference>
<dbReference type="PANTHER" id="PTHR12149">
    <property type="entry name" value="FRUCTOSAMINE 3 KINASE-RELATED PROTEIN"/>
    <property type="match status" value="1"/>
</dbReference>
<protein>
    <recommendedName>
        <fullName evidence="1">protein-ribulosamine 3-kinase</fullName>
        <ecNumber evidence="1">2.7.1.172</ecNumber>
    </recommendedName>
</protein>
<dbReference type="EC" id="2.7.1.172" evidence="1"/>
<evidence type="ECO:0000313" key="4">
    <source>
        <dbReference type="Proteomes" id="UP001215712"/>
    </source>
</evidence>
<comment type="caution">
    <text evidence="3">The sequence shown here is derived from an EMBL/GenBank/DDBJ whole genome shotgun (WGS) entry which is preliminary data.</text>
</comment>
<name>A0AAD6HPH1_9EURO</name>
<comment type="catalytic activity">
    <reaction evidence="2">
        <text>N(6)-D-ribulosyl-L-lysyl-[protein] + ATP = N(6)-(3-O-phospho-D-ribulosyl)-L-lysyl-[protein] + ADP + H(+)</text>
        <dbReference type="Rhea" id="RHEA:48432"/>
        <dbReference type="Rhea" id="RHEA-COMP:12103"/>
        <dbReference type="Rhea" id="RHEA-COMP:12104"/>
        <dbReference type="ChEBI" id="CHEBI:15378"/>
        <dbReference type="ChEBI" id="CHEBI:30616"/>
        <dbReference type="ChEBI" id="CHEBI:90418"/>
        <dbReference type="ChEBI" id="CHEBI:90420"/>
        <dbReference type="ChEBI" id="CHEBI:456216"/>
        <dbReference type="EC" id="2.7.1.172"/>
    </reaction>
    <physiologicalReaction direction="left-to-right" evidence="2">
        <dbReference type="Rhea" id="RHEA:48433"/>
    </physiologicalReaction>
</comment>
<reference evidence="3" key="2">
    <citation type="submission" date="2023-01" db="EMBL/GenBank/DDBJ databases">
        <authorList>
            <person name="Petersen C."/>
        </authorList>
    </citation>
    <scope>NUCLEOTIDE SEQUENCE</scope>
    <source>
        <strain evidence="3">IBT 17514</strain>
    </source>
</reference>
<dbReference type="PANTHER" id="PTHR12149:SF8">
    <property type="entry name" value="PROTEIN-RIBULOSAMINE 3-KINASE"/>
    <property type="match status" value="1"/>
</dbReference>
<dbReference type="EMBL" id="JAQJAN010000005">
    <property type="protein sequence ID" value="KAJ5728209.1"/>
    <property type="molecule type" value="Genomic_DNA"/>
</dbReference>
<dbReference type="SUPFAM" id="SSF56112">
    <property type="entry name" value="Protein kinase-like (PK-like)"/>
    <property type="match status" value="1"/>
</dbReference>
<evidence type="ECO:0000256" key="1">
    <source>
        <dbReference type="ARBA" id="ARBA00011961"/>
    </source>
</evidence>
<keyword evidence="4" id="KW-1185">Reference proteome</keyword>
<reference evidence="3" key="1">
    <citation type="journal article" date="2023" name="IMA Fungus">
        <title>Comparative genomic study of the Penicillium genus elucidates a diverse pangenome and 15 lateral gene transfer events.</title>
        <authorList>
            <person name="Petersen C."/>
            <person name="Sorensen T."/>
            <person name="Nielsen M.R."/>
            <person name="Sondergaard T.E."/>
            <person name="Sorensen J.L."/>
            <person name="Fitzpatrick D.A."/>
            <person name="Frisvad J.C."/>
            <person name="Nielsen K.L."/>
        </authorList>
    </citation>
    <scope>NUCLEOTIDE SEQUENCE</scope>
    <source>
        <strain evidence="3">IBT 17514</strain>
    </source>
</reference>
<dbReference type="Pfam" id="PF03881">
    <property type="entry name" value="Fructosamin_kin"/>
    <property type="match status" value="1"/>
</dbReference>